<dbReference type="EMBL" id="CM009294">
    <property type="protein sequence ID" value="PNT36341.1"/>
    <property type="molecule type" value="Genomic_DNA"/>
</dbReference>
<accession>A0A2K2AFN5</accession>
<sequence>MAFTLHHYELPFSPFFHQNTTFSLQSYQKLTIESQRLPITPYSINQNNNKTLRTCKYCKTQFDPSLNHLRAYRFHTAHFGGIVLFNFSYSMMRFFHCEVF</sequence>
<dbReference type="PANTHER" id="PTHR35106:SF5">
    <property type="entry name" value="CARBOXYPEPTIDASE"/>
    <property type="match status" value="1"/>
</dbReference>
<gene>
    <name evidence="1" type="ORF">POPTR_005G121400</name>
</gene>
<keyword evidence="2" id="KW-1185">Reference proteome</keyword>
<proteinExistence type="predicted"/>
<dbReference type="Proteomes" id="UP000006729">
    <property type="component" value="Chromosome 5"/>
</dbReference>
<dbReference type="STRING" id="3694.A0A2K2AFN5"/>
<evidence type="ECO:0000313" key="2">
    <source>
        <dbReference type="Proteomes" id="UP000006729"/>
    </source>
</evidence>
<reference evidence="1 2" key="1">
    <citation type="journal article" date="2006" name="Science">
        <title>The genome of black cottonwood, Populus trichocarpa (Torr. &amp; Gray).</title>
        <authorList>
            <person name="Tuskan G.A."/>
            <person name="Difazio S."/>
            <person name="Jansson S."/>
            <person name="Bohlmann J."/>
            <person name="Grigoriev I."/>
            <person name="Hellsten U."/>
            <person name="Putnam N."/>
            <person name="Ralph S."/>
            <person name="Rombauts S."/>
            <person name="Salamov A."/>
            <person name="Schein J."/>
            <person name="Sterck L."/>
            <person name="Aerts A."/>
            <person name="Bhalerao R.R."/>
            <person name="Bhalerao R.P."/>
            <person name="Blaudez D."/>
            <person name="Boerjan W."/>
            <person name="Brun A."/>
            <person name="Brunner A."/>
            <person name="Busov V."/>
            <person name="Campbell M."/>
            <person name="Carlson J."/>
            <person name="Chalot M."/>
            <person name="Chapman J."/>
            <person name="Chen G.L."/>
            <person name="Cooper D."/>
            <person name="Coutinho P.M."/>
            <person name="Couturier J."/>
            <person name="Covert S."/>
            <person name="Cronk Q."/>
            <person name="Cunningham R."/>
            <person name="Davis J."/>
            <person name="Degroeve S."/>
            <person name="Dejardin A."/>
            <person name="Depamphilis C."/>
            <person name="Detter J."/>
            <person name="Dirks B."/>
            <person name="Dubchak I."/>
            <person name="Duplessis S."/>
            <person name="Ehlting J."/>
            <person name="Ellis B."/>
            <person name="Gendler K."/>
            <person name="Goodstein D."/>
            <person name="Gribskov M."/>
            <person name="Grimwood J."/>
            <person name="Groover A."/>
            <person name="Gunter L."/>
            <person name="Hamberger B."/>
            <person name="Heinze B."/>
            <person name="Helariutta Y."/>
            <person name="Henrissat B."/>
            <person name="Holligan D."/>
            <person name="Holt R."/>
            <person name="Huang W."/>
            <person name="Islam-Faridi N."/>
            <person name="Jones S."/>
            <person name="Jones-Rhoades M."/>
            <person name="Jorgensen R."/>
            <person name="Joshi C."/>
            <person name="Kangasjarvi J."/>
            <person name="Karlsson J."/>
            <person name="Kelleher C."/>
            <person name="Kirkpatrick R."/>
            <person name="Kirst M."/>
            <person name="Kohler A."/>
            <person name="Kalluri U."/>
            <person name="Larimer F."/>
            <person name="Leebens-Mack J."/>
            <person name="Leple J.C."/>
            <person name="Locascio P."/>
            <person name="Lou Y."/>
            <person name="Lucas S."/>
            <person name="Martin F."/>
            <person name="Montanini B."/>
            <person name="Napoli C."/>
            <person name="Nelson D.R."/>
            <person name="Nelson C."/>
            <person name="Nieminen K."/>
            <person name="Nilsson O."/>
            <person name="Pereda V."/>
            <person name="Peter G."/>
            <person name="Philippe R."/>
            <person name="Pilate G."/>
            <person name="Poliakov A."/>
            <person name="Razumovskaya J."/>
            <person name="Richardson P."/>
            <person name="Rinaldi C."/>
            <person name="Ritland K."/>
            <person name="Rouze P."/>
            <person name="Ryaboy D."/>
            <person name="Schmutz J."/>
            <person name="Schrader J."/>
            <person name="Segerman B."/>
            <person name="Shin H."/>
            <person name="Siddiqui A."/>
            <person name="Sterky F."/>
            <person name="Terry A."/>
            <person name="Tsai C.J."/>
            <person name="Uberbacher E."/>
            <person name="Unneberg P."/>
            <person name="Vahala J."/>
            <person name="Wall K."/>
            <person name="Wessler S."/>
            <person name="Yang G."/>
            <person name="Yin T."/>
            <person name="Douglas C."/>
            <person name="Marra M."/>
            <person name="Sandberg G."/>
            <person name="Van de Peer Y."/>
            <person name="Rokhsar D."/>
        </authorList>
    </citation>
    <scope>NUCLEOTIDE SEQUENCE [LARGE SCALE GENOMIC DNA]</scope>
    <source>
        <strain evidence="2">cv. Nisqually</strain>
    </source>
</reference>
<organism evidence="1 2">
    <name type="scientific">Populus trichocarpa</name>
    <name type="common">Western balsam poplar</name>
    <name type="synonym">Populus balsamifera subsp. trichocarpa</name>
    <dbReference type="NCBI Taxonomy" id="3694"/>
    <lineage>
        <taxon>Eukaryota</taxon>
        <taxon>Viridiplantae</taxon>
        <taxon>Streptophyta</taxon>
        <taxon>Embryophyta</taxon>
        <taxon>Tracheophyta</taxon>
        <taxon>Spermatophyta</taxon>
        <taxon>Magnoliopsida</taxon>
        <taxon>eudicotyledons</taxon>
        <taxon>Gunneridae</taxon>
        <taxon>Pentapetalae</taxon>
        <taxon>rosids</taxon>
        <taxon>fabids</taxon>
        <taxon>Malpighiales</taxon>
        <taxon>Salicaceae</taxon>
        <taxon>Saliceae</taxon>
        <taxon>Populus</taxon>
    </lineage>
</organism>
<dbReference type="AlphaFoldDB" id="A0A2K2AFN5"/>
<protein>
    <submittedName>
        <fullName evidence="1">Uncharacterized protein</fullName>
    </submittedName>
</protein>
<dbReference type="PANTHER" id="PTHR35106">
    <property type="entry name" value="BNAA07G25190D PROTEIN"/>
    <property type="match status" value="1"/>
</dbReference>
<dbReference type="InParanoid" id="A0A2K2AFN5"/>
<name>A0A2K2AFN5_POPTR</name>
<evidence type="ECO:0000313" key="1">
    <source>
        <dbReference type="EMBL" id="PNT36341.1"/>
    </source>
</evidence>